<evidence type="ECO:0000256" key="3">
    <source>
        <dbReference type="ARBA" id="ARBA00023002"/>
    </source>
</evidence>
<dbReference type="PRINTS" id="PR00081">
    <property type="entry name" value="GDHRDH"/>
</dbReference>
<keyword evidence="3" id="KW-0560">Oxidoreductase</keyword>
<evidence type="ECO:0000313" key="4">
    <source>
        <dbReference type="EMBL" id="EXA28569.1"/>
    </source>
</evidence>
<evidence type="ECO:0000256" key="2">
    <source>
        <dbReference type="ARBA" id="ARBA00022857"/>
    </source>
</evidence>
<dbReference type="AlphaFoldDB" id="W9N7F3"/>
<protein>
    <submittedName>
        <fullName evidence="4">Uncharacterized protein</fullName>
    </submittedName>
</protein>
<gene>
    <name evidence="4" type="ORF">FOVG_19834</name>
</gene>
<dbReference type="InterPro" id="IPR036291">
    <property type="entry name" value="NAD(P)-bd_dom_sf"/>
</dbReference>
<organism evidence="4">
    <name type="scientific">Fusarium oxysporum f. sp. pisi HDV247</name>
    <dbReference type="NCBI Taxonomy" id="1080344"/>
    <lineage>
        <taxon>Eukaryota</taxon>
        <taxon>Fungi</taxon>
        <taxon>Dikarya</taxon>
        <taxon>Ascomycota</taxon>
        <taxon>Pezizomycotina</taxon>
        <taxon>Sordariomycetes</taxon>
        <taxon>Hypocreomycetidae</taxon>
        <taxon>Hypocreales</taxon>
        <taxon>Nectriaceae</taxon>
        <taxon>Fusarium</taxon>
        <taxon>Fusarium oxysporum species complex</taxon>
    </lineage>
</organism>
<dbReference type="Proteomes" id="UP000030751">
    <property type="component" value="Unassembled WGS sequence"/>
</dbReference>
<accession>W9N7F3</accession>
<dbReference type="Pfam" id="PF00106">
    <property type="entry name" value="adh_short"/>
    <property type="match status" value="1"/>
</dbReference>
<dbReference type="SUPFAM" id="SSF51735">
    <property type="entry name" value="NAD(P)-binding Rossmann-fold domains"/>
    <property type="match status" value="1"/>
</dbReference>
<dbReference type="PANTHER" id="PTHR43180:SF86">
    <property type="entry name" value="DEHYDROGENASE, PUTATIVE (AFU_ORTHOLOGUE AFUA_3G00290)-RELATED"/>
    <property type="match status" value="1"/>
</dbReference>
<dbReference type="EMBL" id="KI981333">
    <property type="protein sequence ID" value="EXA28569.1"/>
    <property type="molecule type" value="Genomic_DNA"/>
</dbReference>
<dbReference type="OrthoDB" id="5371740at2759"/>
<comment type="similarity">
    <text evidence="1">Belongs to the short-chain dehydrogenases/reductases (SDR) family.</text>
</comment>
<dbReference type="PANTHER" id="PTHR43180">
    <property type="entry name" value="3-OXOACYL-(ACYL-CARRIER-PROTEIN) REDUCTASE (AFU_ORTHOLOGUE AFUA_6G11210)"/>
    <property type="match status" value="1"/>
</dbReference>
<reference evidence="4" key="2">
    <citation type="submission" date="2014-02" db="EMBL/GenBank/DDBJ databases">
        <title>Annotation of the Genome Sequence of Fusarium oxysporum HDV247.</title>
        <authorList>
            <consortium name="The Broad Institute Genomics Platform"/>
            <person name="Ma L.-J."/>
            <person name="Corby-Kistler H."/>
            <person name="Broz K."/>
            <person name="Gale L.R."/>
            <person name="Jonkers W."/>
            <person name="O'Donnell K."/>
            <person name="Ploetz R."/>
            <person name="Steinberg C."/>
            <person name="Schwartz D.C."/>
            <person name="VanEtten H."/>
            <person name="Zhou S."/>
            <person name="Young S.K."/>
            <person name="Zeng Q."/>
            <person name="Gargeya S."/>
            <person name="Fitzgerald M."/>
            <person name="Abouelleil A."/>
            <person name="Alvarado L."/>
            <person name="Chapman S.B."/>
            <person name="Gainer-Dewar J."/>
            <person name="Goldberg J."/>
            <person name="Griggs A."/>
            <person name="Gujja S."/>
            <person name="Hansen M."/>
            <person name="Howarth C."/>
            <person name="Imamovic A."/>
            <person name="Ireland A."/>
            <person name="Larimer J."/>
            <person name="McCowan C."/>
            <person name="Murphy C."/>
            <person name="Pearson M."/>
            <person name="Poon T.W."/>
            <person name="Priest M."/>
            <person name="Roberts A."/>
            <person name="Saif S."/>
            <person name="Shea T."/>
            <person name="Sykes S."/>
            <person name="Wortman J."/>
            <person name="Nusbaum C."/>
            <person name="Birren B."/>
        </authorList>
    </citation>
    <scope>NUCLEOTIDE SEQUENCE</scope>
    <source>
        <strain evidence="4">HDV247</strain>
    </source>
</reference>
<dbReference type="InterPro" id="IPR002347">
    <property type="entry name" value="SDR_fam"/>
</dbReference>
<dbReference type="Gene3D" id="3.40.50.720">
    <property type="entry name" value="NAD(P)-binding Rossmann-like Domain"/>
    <property type="match status" value="1"/>
</dbReference>
<reference evidence="4" key="1">
    <citation type="submission" date="2011-10" db="EMBL/GenBank/DDBJ databases">
        <title>The Genome Sequence of Fusarium oxysporum HDV247.</title>
        <authorList>
            <consortium name="The Broad Institute Genome Sequencing Platform"/>
            <person name="Ma L.-J."/>
            <person name="Gale L.R."/>
            <person name="Schwartz D.C."/>
            <person name="Zhou S."/>
            <person name="Corby-Kistler H."/>
            <person name="Young S.K."/>
            <person name="Zeng Q."/>
            <person name="Gargeya S."/>
            <person name="Fitzgerald M."/>
            <person name="Haas B."/>
            <person name="Abouelleil A."/>
            <person name="Alvarado L."/>
            <person name="Arachchi H.M."/>
            <person name="Berlin A."/>
            <person name="Brown A."/>
            <person name="Chapman S.B."/>
            <person name="Chen Z."/>
            <person name="Dunbar C."/>
            <person name="Freedman E."/>
            <person name="Gearin G."/>
            <person name="Goldberg J."/>
            <person name="Griggs A."/>
            <person name="Gujja S."/>
            <person name="Heiman D."/>
            <person name="Howarth C."/>
            <person name="Larson L."/>
            <person name="Lui A."/>
            <person name="MacDonald P.J.P."/>
            <person name="Montmayeur A."/>
            <person name="Murphy C."/>
            <person name="Neiman D."/>
            <person name="Pearson M."/>
            <person name="Priest M."/>
            <person name="Roberts A."/>
            <person name="Saif S."/>
            <person name="Shea T."/>
            <person name="Shenoy N."/>
            <person name="Sisk P."/>
            <person name="Stolte C."/>
            <person name="Sykes S."/>
            <person name="Wortman J."/>
            <person name="Nusbaum C."/>
            <person name="Birren B."/>
        </authorList>
    </citation>
    <scope>NUCLEOTIDE SEQUENCE [LARGE SCALE GENOMIC DNA]</scope>
    <source>
        <strain evidence="4">HDV247</strain>
    </source>
</reference>
<dbReference type="GO" id="GO:0016491">
    <property type="term" value="F:oxidoreductase activity"/>
    <property type="evidence" value="ECO:0007669"/>
    <property type="project" value="UniProtKB-KW"/>
</dbReference>
<keyword evidence="2" id="KW-0521">NADP</keyword>
<dbReference type="HOGENOM" id="CLU_010194_13_1_1"/>
<proteinExistence type="inferred from homology"/>
<evidence type="ECO:0000256" key="1">
    <source>
        <dbReference type="ARBA" id="ARBA00006484"/>
    </source>
</evidence>
<sequence length="304" mass="32600">MSLIEPNQSLFKSVKDKVVVITGGARGIGRSAALAFHGHGAKVVVGDVNAEEGESLVSLLGENLRFVQCDVSKYRDQLALFQEAERSFGHVDIAIANAAVGKLPDPITVIEDINEEPPLPEVDINLRGVLFTSRIAIHYLRQHGGGDLLLISSIGGFKETAGLTPYLATKHGVIGVMRGLRMTSLNDNVRVNVICPWTTRTILTKAIAAAWEELGLPMNEPEDVATSLLICATAGQGDGASHNGAVIPFHGKILHVAGGKSYEIEDTLQSLEPQWLGEHNSQVIAMGQDFLHNGKTSWQESANS</sequence>
<name>W9N7F3_FUSOX</name>